<keyword evidence="2" id="KW-0812">Transmembrane</keyword>
<gene>
    <name evidence="4" type="ORF">BJ322DRAFT_1034451</name>
</gene>
<dbReference type="EMBL" id="WIUZ02000001">
    <property type="protein sequence ID" value="KAF9793396.1"/>
    <property type="molecule type" value="Genomic_DNA"/>
</dbReference>
<evidence type="ECO:0000256" key="2">
    <source>
        <dbReference type="SAM" id="Phobius"/>
    </source>
</evidence>
<feature type="transmembrane region" description="Helical" evidence="2">
    <location>
        <begin position="122"/>
        <end position="144"/>
    </location>
</feature>
<evidence type="ECO:0000256" key="1">
    <source>
        <dbReference type="SAM" id="MobiDB-lite"/>
    </source>
</evidence>
<name>A0A9P6LDX8_9AGAM</name>
<feature type="domain" description="DUF6533" evidence="3">
    <location>
        <begin position="20"/>
        <end position="66"/>
    </location>
</feature>
<reference evidence="4" key="1">
    <citation type="journal article" date="2020" name="Nat. Commun.">
        <title>Large-scale genome sequencing of mycorrhizal fungi provides insights into the early evolution of symbiotic traits.</title>
        <authorList>
            <person name="Miyauchi S."/>
            <person name="Kiss E."/>
            <person name="Kuo A."/>
            <person name="Drula E."/>
            <person name="Kohler A."/>
            <person name="Sanchez-Garcia M."/>
            <person name="Morin E."/>
            <person name="Andreopoulos B."/>
            <person name="Barry K.W."/>
            <person name="Bonito G."/>
            <person name="Buee M."/>
            <person name="Carver A."/>
            <person name="Chen C."/>
            <person name="Cichocki N."/>
            <person name="Clum A."/>
            <person name="Culley D."/>
            <person name="Crous P.W."/>
            <person name="Fauchery L."/>
            <person name="Girlanda M."/>
            <person name="Hayes R.D."/>
            <person name="Keri Z."/>
            <person name="LaButti K."/>
            <person name="Lipzen A."/>
            <person name="Lombard V."/>
            <person name="Magnuson J."/>
            <person name="Maillard F."/>
            <person name="Murat C."/>
            <person name="Nolan M."/>
            <person name="Ohm R.A."/>
            <person name="Pangilinan J."/>
            <person name="Pereira M.F."/>
            <person name="Perotto S."/>
            <person name="Peter M."/>
            <person name="Pfister S."/>
            <person name="Riley R."/>
            <person name="Sitrit Y."/>
            <person name="Stielow J.B."/>
            <person name="Szollosi G."/>
            <person name="Zifcakova L."/>
            <person name="Stursova M."/>
            <person name="Spatafora J.W."/>
            <person name="Tedersoo L."/>
            <person name="Vaario L.M."/>
            <person name="Yamada A."/>
            <person name="Yan M."/>
            <person name="Wang P."/>
            <person name="Xu J."/>
            <person name="Bruns T."/>
            <person name="Baldrian P."/>
            <person name="Vilgalys R."/>
            <person name="Dunand C."/>
            <person name="Henrissat B."/>
            <person name="Grigoriev I.V."/>
            <person name="Hibbett D."/>
            <person name="Nagy L.G."/>
            <person name="Martin F.M."/>
        </authorList>
    </citation>
    <scope>NUCLEOTIDE SEQUENCE</scope>
    <source>
        <strain evidence="4">UH-Tt-Lm1</strain>
    </source>
</reference>
<comment type="caution">
    <text evidence="4">The sequence shown here is derived from an EMBL/GenBank/DDBJ whole genome shotgun (WGS) entry which is preliminary data.</text>
</comment>
<organism evidence="4 5">
    <name type="scientific">Thelephora terrestris</name>
    <dbReference type="NCBI Taxonomy" id="56493"/>
    <lineage>
        <taxon>Eukaryota</taxon>
        <taxon>Fungi</taxon>
        <taxon>Dikarya</taxon>
        <taxon>Basidiomycota</taxon>
        <taxon>Agaricomycotina</taxon>
        <taxon>Agaricomycetes</taxon>
        <taxon>Thelephorales</taxon>
        <taxon>Thelephoraceae</taxon>
        <taxon>Thelephora</taxon>
    </lineage>
</organism>
<evidence type="ECO:0000313" key="4">
    <source>
        <dbReference type="EMBL" id="KAF9793396.1"/>
    </source>
</evidence>
<dbReference type="Pfam" id="PF20151">
    <property type="entry name" value="DUF6533"/>
    <property type="match status" value="1"/>
</dbReference>
<dbReference type="AlphaFoldDB" id="A0A9P6LDX8"/>
<feature type="transmembrane region" description="Helical" evidence="2">
    <location>
        <begin position="15"/>
        <end position="34"/>
    </location>
</feature>
<sequence length="333" mass="37062">MNVSRRSEQDAGESVSGAIMVGSIAIAIYDYFLTLPAEWRFWRSQLRRNQISTSFFLFILLRYTSIATVVISVYTYFYGGFSLAECERWFLSAPAMRSVQLLISQAIMAWRCHNISRRNSGMGWFLGILFVGTTIGQWVTNLYGRIFSQTNGGCRALDGHDVAWIYYLFALVFDVVVTGIAMFYMVQFDARSKLMIRLKGLLITRGLAYFISLTAANALNLSLFVSYGSVTQSEAVSLSYTLVWILSQRILIDLHELSLRRGLHDESEKSETVVIYIAGSATGDQSGSCRTAEQRGGSRSTLSLDSGIAVRIQQRSSQGRHSPHGSPPASSPV</sequence>
<feature type="transmembrane region" description="Helical" evidence="2">
    <location>
        <begin position="164"/>
        <end position="186"/>
    </location>
</feature>
<keyword evidence="5" id="KW-1185">Reference proteome</keyword>
<reference evidence="4" key="2">
    <citation type="submission" date="2020-11" db="EMBL/GenBank/DDBJ databases">
        <authorList>
            <consortium name="DOE Joint Genome Institute"/>
            <person name="Kuo A."/>
            <person name="Miyauchi S."/>
            <person name="Kiss E."/>
            <person name="Drula E."/>
            <person name="Kohler A."/>
            <person name="Sanchez-Garcia M."/>
            <person name="Andreopoulos B."/>
            <person name="Barry K.W."/>
            <person name="Bonito G."/>
            <person name="Buee M."/>
            <person name="Carver A."/>
            <person name="Chen C."/>
            <person name="Cichocki N."/>
            <person name="Clum A."/>
            <person name="Culley D."/>
            <person name="Crous P.W."/>
            <person name="Fauchery L."/>
            <person name="Girlanda M."/>
            <person name="Hayes R."/>
            <person name="Keri Z."/>
            <person name="Labutti K."/>
            <person name="Lipzen A."/>
            <person name="Lombard V."/>
            <person name="Magnuson J."/>
            <person name="Maillard F."/>
            <person name="Morin E."/>
            <person name="Murat C."/>
            <person name="Nolan M."/>
            <person name="Ohm R."/>
            <person name="Pangilinan J."/>
            <person name="Pereira M."/>
            <person name="Perotto S."/>
            <person name="Peter M."/>
            <person name="Riley R."/>
            <person name="Sitrit Y."/>
            <person name="Stielow B."/>
            <person name="Szollosi G."/>
            <person name="Zifcakova L."/>
            <person name="Stursova M."/>
            <person name="Spatafora J.W."/>
            <person name="Tedersoo L."/>
            <person name="Vaario L.-M."/>
            <person name="Yamada A."/>
            <person name="Yan M."/>
            <person name="Wang P."/>
            <person name="Xu J."/>
            <person name="Bruns T."/>
            <person name="Baldrian P."/>
            <person name="Vilgalys R."/>
            <person name="Henrissat B."/>
            <person name="Grigoriev I.V."/>
            <person name="Hibbett D."/>
            <person name="Nagy L.G."/>
            <person name="Martin F.M."/>
        </authorList>
    </citation>
    <scope>NUCLEOTIDE SEQUENCE</scope>
    <source>
        <strain evidence="4">UH-Tt-Lm1</strain>
    </source>
</reference>
<dbReference type="OrthoDB" id="3346251at2759"/>
<feature type="transmembrane region" description="Helical" evidence="2">
    <location>
        <begin position="55"/>
        <end position="77"/>
    </location>
</feature>
<dbReference type="Proteomes" id="UP000736335">
    <property type="component" value="Unassembled WGS sequence"/>
</dbReference>
<dbReference type="InterPro" id="IPR045340">
    <property type="entry name" value="DUF6533"/>
</dbReference>
<feature type="region of interest" description="Disordered" evidence="1">
    <location>
        <begin position="282"/>
        <end position="301"/>
    </location>
</feature>
<keyword evidence="2" id="KW-0472">Membrane</keyword>
<evidence type="ECO:0000313" key="5">
    <source>
        <dbReference type="Proteomes" id="UP000736335"/>
    </source>
</evidence>
<proteinExistence type="predicted"/>
<keyword evidence="2" id="KW-1133">Transmembrane helix</keyword>
<accession>A0A9P6LDX8</accession>
<feature type="region of interest" description="Disordered" evidence="1">
    <location>
        <begin position="313"/>
        <end position="333"/>
    </location>
</feature>
<feature type="transmembrane region" description="Helical" evidence="2">
    <location>
        <begin position="207"/>
        <end position="229"/>
    </location>
</feature>
<protein>
    <recommendedName>
        <fullName evidence="3">DUF6533 domain-containing protein</fullName>
    </recommendedName>
</protein>
<evidence type="ECO:0000259" key="3">
    <source>
        <dbReference type="Pfam" id="PF20151"/>
    </source>
</evidence>